<gene>
    <name evidence="10" type="ORF">MFLO_10738</name>
</gene>
<dbReference type="NCBIfam" id="TIGR01167">
    <property type="entry name" value="LPXTG_anchor"/>
    <property type="match status" value="1"/>
</dbReference>
<feature type="chain" id="PRO_5045980251" description="Gram-positive cocci surface proteins LPxTG domain-containing protein" evidence="8">
    <location>
        <begin position="26"/>
        <end position="120"/>
    </location>
</feature>
<reference evidence="10 11" key="1">
    <citation type="journal article" date="2014" name="Int. J. Syst. Evol. Microbiol.">
        <title>Listeria floridensis sp. nov., Listeria aquatica sp. nov., Listeria cornellensis sp. nov., Listeria riparia sp. nov. and Listeria grandensis sp. nov., from agricultural and natural environments.</title>
        <authorList>
            <person name="den Bakker H.C."/>
            <person name="Warchocki S."/>
            <person name="Wright E.M."/>
            <person name="Allred A.F."/>
            <person name="Ahlstrom C."/>
            <person name="Manuel C.S."/>
            <person name="Stasiewicz M.J."/>
            <person name="Burrell A."/>
            <person name="Roof S."/>
            <person name="Strawn L."/>
            <person name="Fortes E.D."/>
            <person name="Nightingale K.K."/>
            <person name="Kephart D."/>
            <person name="Wiedmann M."/>
        </authorList>
    </citation>
    <scope>NUCLEOTIDE SEQUENCE [LARGE SCALE GENOMIC DNA]</scope>
    <source>
        <strain evidence="10 11">FSL S10-1187</strain>
    </source>
</reference>
<evidence type="ECO:0000313" key="11">
    <source>
        <dbReference type="Proteomes" id="UP000019249"/>
    </source>
</evidence>
<evidence type="ECO:0000256" key="8">
    <source>
        <dbReference type="SAM" id="SignalP"/>
    </source>
</evidence>
<dbReference type="Proteomes" id="UP000019249">
    <property type="component" value="Unassembled WGS sequence"/>
</dbReference>
<evidence type="ECO:0000313" key="10">
    <source>
        <dbReference type="EMBL" id="EUJ30293.1"/>
    </source>
</evidence>
<evidence type="ECO:0000256" key="7">
    <source>
        <dbReference type="SAM" id="Phobius"/>
    </source>
</evidence>
<dbReference type="EMBL" id="AODF01000024">
    <property type="protein sequence ID" value="EUJ30293.1"/>
    <property type="molecule type" value="Genomic_DNA"/>
</dbReference>
<keyword evidence="7" id="KW-0812">Transmembrane</keyword>
<feature type="compositionally biased region" description="Low complexity" evidence="6">
    <location>
        <begin position="55"/>
        <end position="65"/>
    </location>
</feature>
<feature type="domain" description="Gram-positive cocci surface proteins LPxTG" evidence="9">
    <location>
        <begin position="83"/>
        <end position="112"/>
    </location>
</feature>
<evidence type="ECO:0000259" key="9">
    <source>
        <dbReference type="Pfam" id="PF00746"/>
    </source>
</evidence>
<sequence>MKLFGKAIWLVLLVGICLVAPFHVAAESIDSHASIQFYGTYTPPSKATGSKETTNSGNKGSNSSGDEFRIPNDSQPVLAVMTGKLPTTGDSSSIPVLVAGVALLVGGYLLLKQAGDRRWL</sequence>
<feature type="region of interest" description="Disordered" evidence="6">
    <location>
        <begin position="42"/>
        <end position="73"/>
    </location>
</feature>
<comment type="caution">
    <text evidence="10">The sequence shown here is derived from an EMBL/GenBank/DDBJ whole genome shotgun (WGS) entry which is preliminary data.</text>
</comment>
<dbReference type="InterPro" id="IPR019931">
    <property type="entry name" value="LPXTG_anchor"/>
</dbReference>
<protein>
    <recommendedName>
        <fullName evidence="9">Gram-positive cocci surface proteins LPxTG domain-containing protein</fullName>
    </recommendedName>
</protein>
<feature type="transmembrane region" description="Helical" evidence="7">
    <location>
        <begin position="92"/>
        <end position="111"/>
    </location>
</feature>
<evidence type="ECO:0000256" key="6">
    <source>
        <dbReference type="SAM" id="MobiDB-lite"/>
    </source>
</evidence>
<evidence type="ECO:0000256" key="2">
    <source>
        <dbReference type="ARBA" id="ARBA00022512"/>
    </source>
</evidence>
<proteinExistence type="predicted"/>
<dbReference type="Pfam" id="PF00746">
    <property type="entry name" value="Gram_pos_anchor"/>
    <property type="match status" value="1"/>
</dbReference>
<organism evidence="10 11">
    <name type="scientific">Listeria floridensis FSL S10-1187</name>
    <dbReference type="NCBI Taxonomy" id="1265817"/>
    <lineage>
        <taxon>Bacteria</taxon>
        <taxon>Bacillati</taxon>
        <taxon>Bacillota</taxon>
        <taxon>Bacilli</taxon>
        <taxon>Bacillales</taxon>
        <taxon>Listeriaceae</taxon>
        <taxon>Listeria</taxon>
    </lineage>
</organism>
<keyword evidence="3" id="KW-0964">Secreted</keyword>
<evidence type="ECO:0000256" key="4">
    <source>
        <dbReference type="ARBA" id="ARBA00022729"/>
    </source>
</evidence>
<evidence type="ECO:0000256" key="1">
    <source>
        <dbReference type="ARBA" id="ARBA00004168"/>
    </source>
</evidence>
<evidence type="ECO:0000256" key="3">
    <source>
        <dbReference type="ARBA" id="ARBA00022525"/>
    </source>
</evidence>
<accession>A0ABN0RE04</accession>
<dbReference type="RefSeq" id="WP_036097709.1">
    <property type="nucleotide sequence ID" value="NZ_AODF01000024.1"/>
</dbReference>
<keyword evidence="2" id="KW-0134">Cell wall</keyword>
<comment type="subcellular location">
    <subcellularLocation>
        <location evidence="1">Secreted</location>
        <location evidence="1">Cell wall</location>
        <topology evidence="1">Peptidoglycan-anchor</topology>
    </subcellularLocation>
</comment>
<keyword evidence="5" id="KW-0572">Peptidoglycan-anchor</keyword>
<keyword evidence="7" id="KW-1133">Transmembrane helix</keyword>
<keyword evidence="7" id="KW-0472">Membrane</keyword>
<keyword evidence="11" id="KW-1185">Reference proteome</keyword>
<feature type="signal peptide" evidence="8">
    <location>
        <begin position="1"/>
        <end position="25"/>
    </location>
</feature>
<name>A0ABN0RE04_9LIST</name>
<evidence type="ECO:0000256" key="5">
    <source>
        <dbReference type="ARBA" id="ARBA00023088"/>
    </source>
</evidence>
<keyword evidence="4 8" id="KW-0732">Signal</keyword>
<feature type="compositionally biased region" description="Polar residues" evidence="6">
    <location>
        <begin position="42"/>
        <end position="54"/>
    </location>
</feature>